<evidence type="ECO:0000313" key="7">
    <source>
        <dbReference type="Proteomes" id="UP000254620"/>
    </source>
</evidence>
<dbReference type="GO" id="GO:0003677">
    <property type="term" value="F:DNA binding"/>
    <property type="evidence" value="ECO:0007669"/>
    <property type="project" value="InterPro"/>
</dbReference>
<dbReference type="EMBL" id="UFSW01000001">
    <property type="protein sequence ID" value="SUU98862.1"/>
    <property type="molecule type" value="Genomic_DNA"/>
</dbReference>
<dbReference type="PANTHER" id="PTHR33360">
    <property type="entry name" value="TRANSPOSASE FOR INSERTION SEQUENCE ELEMENT IS200"/>
    <property type="match status" value="1"/>
</dbReference>
<evidence type="ECO:0000313" key="5">
    <source>
        <dbReference type="EMBL" id="SUU98862.1"/>
    </source>
</evidence>
<feature type="domain" description="Transposase IS200-like" evidence="1">
    <location>
        <begin position="3"/>
        <end position="118"/>
    </location>
</feature>
<dbReference type="Proteomes" id="UP000247594">
    <property type="component" value="Unassembled WGS sequence"/>
</dbReference>
<accession>A0A0F5EXK8</accession>
<reference evidence="2 9" key="4">
    <citation type="journal article" date="2022" name="Front. Microbiol.">
        <title>Commensal bacteria contribute to the growth of multidrug-resistant Avibacterium paragallinarum in chickens.</title>
        <authorList>
            <person name="Zhu J."/>
            <person name="Chen Y."/>
            <person name="Wu Y."/>
            <person name="Wang Y."/>
            <person name="Zhu K."/>
        </authorList>
    </citation>
    <scope>NUCLEOTIDE SEQUENCE [LARGE SCALE GENOMIC DNA]</scope>
    <source>
        <strain evidence="2 9">AV25</strain>
    </source>
</reference>
<keyword evidence="9" id="KW-1185">Reference proteome</keyword>
<dbReference type="InterPro" id="IPR002686">
    <property type="entry name" value="Transposase_17"/>
</dbReference>
<dbReference type="eggNOG" id="COG1943">
    <property type="taxonomic scope" value="Bacteria"/>
</dbReference>
<evidence type="ECO:0000313" key="8">
    <source>
        <dbReference type="Proteomes" id="UP000294229"/>
    </source>
</evidence>
<dbReference type="Gene3D" id="3.30.70.1290">
    <property type="entry name" value="Transposase IS200-like"/>
    <property type="match status" value="1"/>
</dbReference>
<dbReference type="Pfam" id="PF01797">
    <property type="entry name" value="Y1_Tnp"/>
    <property type="match status" value="1"/>
</dbReference>
<evidence type="ECO:0000313" key="3">
    <source>
        <dbReference type="EMBL" id="PXZ39807.1"/>
    </source>
</evidence>
<dbReference type="Proteomes" id="UP000294229">
    <property type="component" value="Unassembled WGS sequence"/>
</dbReference>
<proteinExistence type="predicted"/>
<dbReference type="SMART" id="SM01321">
    <property type="entry name" value="Y1_Tnp"/>
    <property type="match status" value="1"/>
</dbReference>
<reference evidence="2" key="5">
    <citation type="submission" date="2022-05" db="EMBL/GenBank/DDBJ databases">
        <authorList>
            <person name="Chen Y."/>
            <person name="Zhu J."/>
            <person name="Zhu K."/>
        </authorList>
    </citation>
    <scope>NUCLEOTIDE SEQUENCE</scope>
    <source>
        <strain evidence="2">AV25</strain>
    </source>
</reference>
<name>A0A0F5EXK8_AVIPA</name>
<dbReference type="EMBL" id="RQXS01000025">
    <property type="protein sequence ID" value="RZN59151.1"/>
    <property type="molecule type" value="Genomic_DNA"/>
</dbReference>
<reference evidence="5 7" key="2">
    <citation type="submission" date="2018-06" db="EMBL/GenBank/DDBJ databases">
        <authorList>
            <consortium name="Pathogen Informatics"/>
            <person name="Doyle S."/>
        </authorList>
    </citation>
    <scope>NUCLEOTIDE SEQUENCE [LARGE SCALE GENOMIC DNA]</scope>
    <source>
        <strain evidence="5 7">NCTC10926</strain>
    </source>
</reference>
<evidence type="ECO:0000259" key="1">
    <source>
        <dbReference type="SMART" id="SM01321"/>
    </source>
</evidence>
<reference evidence="3 6" key="1">
    <citation type="submission" date="2018-06" db="EMBL/GenBank/DDBJ databases">
        <authorList>
            <person name="Teymurazov M."/>
            <person name="Kislichkina A."/>
            <person name="Abaymova A."/>
            <person name="Mukhina T."/>
            <person name="Mayskaya N."/>
            <person name="Svetoch E."/>
            <person name="Bogun A."/>
        </authorList>
    </citation>
    <scope>NUCLEOTIDE SEQUENCE [LARGE SCALE GENOMIC DNA]</scope>
    <source>
        <strain evidence="3 6">SCPM-O-B-8406</strain>
    </source>
</reference>
<dbReference type="GO" id="GO:0006313">
    <property type="term" value="P:DNA transposition"/>
    <property type="evidence" value="ECO:0007669"/>
    <property type="project" value="InterPro"/>
</dbReference>
<dbReference type="EMBL" id="QJPJ01000004">
    <property type="protein sequence ID" value="PXZ39807.1"/>
    <property type="molecule type" value="Genomic_DNA"/>
</dbReference>
<organism evidence="4 8">
    <name type="scientific">Avibacterium paragallinarum</name>
    <name type="common">Haemophilus gallinarum</name>
    <dbReference type="NCBI Taxonomy" id="728"/>
    <lineage>
        <taxon>Bacteria</taxon>
        <taxon>Pseudomonadati</taxon>
        <taxon>Pseudomonadota</taxon>
        <taxon>Gammaproteobacteria</taxon>
        <taxon>Pasteurellales</taxon>
        <taxon>Pasteurellaceae</taxon>
        <taxon>Avibacterium</taxon>
    </lineage>
</organism>
<dbReference type="Proteomes" id="UP000254620">
    <property type="component" value="Unassembled WGS sequence"/>
</dbReference>
<dbReference type="SUPFAM" id="SSF143422">
    <property type="entry name" value="Transposase IS200-like"/>
    <property type="match status" value="1"/>
</dbReference>
<evidence type="ECO:0000313" key="2">
    <source>
        <dbReference type="EMBL" id="MEE6040788.1"/>
    </source>
</evidence>
<dbReference type="OrthoDB" id="9797997at2"/>
<evidence type="ECO:0000313" key="4">
    <source>
        <dbReference type="EMBL" id="RZN59151.1"/>
    </source>
</evidence>
<reference evidence="4 8" key="3">
    <citation type="submission" date="2018-11" db="EMBL/GenBank/DDBJ databases">
        <title>Sequencing Av. paragallinarum serogroups.</title>
        <authorList>
            <person name="Hellmuth J.E."/>
            <person name="Boucher C.E."/>
            <person name="Cason E.D."/>
        </authorList>
    </citation>
    <scope>NUCLEOTIDE SEQUENCE [LARGE SCALE GENOMIC DNA]</scope>
    <source>
        <strain evidence="4 8">SA-3</strain>
    </source>
</reference>
<dbReference type="NCBIfam" id="NF033573">
    <property type="entry name" value="transpos_IS200"/>
    <property type="match status" value="1"/>
</dbReference>
<gene>
    <name evidence="4" type="primary">tnpA</name>
    <name evidence="3" type="ORF">DM482_03470</name>
    <name evidence="4" type="ORF">EIG79_06570</name>
    <name evidence="2" type="ORF">M5S13_02630</name>
    <name evidence="5" type="ORF">NCTC10926_02306</name>
</gene>
<sequence length="149" mass="17860">MSYTKLLYHIIFRTKYGVPTICEQYEDKLYRYIWGFIKEKRGVLYRINGMPDHIHLFVELHPTTCIASFVKELKNATHLFLENNPEFFPDFYAWSKGYCALTYSNNEKDKIIQYIKNQKKHHQAITFENEVKTLLNGNCSIDDFFERNI</sequence>
<dbReference type="InterPro" id="IPR036515">
    <property type="entry name" value="Transposase_17_sf"/>
</dbReference>
<dbReference type="EMBL" id="JAMDKF010000004">
    <property type="protein sequence ID" value="MEE6040788.1"/>
    <property type="molecule type" value="Genomic_DNA"/>
</dbReference>
<dbReference type="AlphaFoldDB" id="A0A0F5EXK8"/>
<dbReference type="Proteomes" id="UP001347884">
    <property type="component" value="Unassembled WGS sequence"/>
</dbReference>
<evidence type="ECO:0000313" key="6">
    <source>
        <dbReference type="Proteomes" id="UP000247594"/>
    </source>
</evidence>
<dbReference type="PANTHER" id="PTHR33360:SF2">
    <property type="entry name" value="TRANSPOSASE FOR INSERTION SEQUENCE ELEMENT IS200"/>
    <property type="match status" value="1"/>
</dbReference>
<evidence type="ECO:0000313" key="9">
    <source>
        <dbReference type="Proteomes" id="UP001347884"/>
    </source>
</evidence>
<dbReference type="RefSeq" id="WP_046098465.1">
    <property type="nucleotide sequence ID" value="NZ_CP081939.1"/>
</dbReference>
<dbReference type="GO" id="GO:0004803">
    <property type="term" value="F:transposase activity"/>
    <property type="evidence" value="ECO:0007669"/>
    <property type="project" value="InterPro"/>
</dbReference>
<protein>
    <submittedName>
        <fullName evidence="4">IS200/IS605 family transposase</fullName>
    </submittedName>
    <submittedName>
        <fullName evidence="5">Transposase and inactivated derivatives</fullName>
    </submittedName>
</protein>